<gene>
    <name evidence="1" type="ORF">ACHAWO_011786</name>
</gene>
<dbReference type="InterPro" id="IPR011333">
    <property type="entry name" value="SKP1/BTB/POZ_sf"/>
</dbReference>
<evidence type="ECO:0000313" key="1">
    <source>
        <dbReference type="EMBL" id="KAL3780463.1"/>
    </source>
</evidence>
<sequence length="102" mass="11419">MPERDVAAKALIEASDKYGLDNLKLAAELTYVQIFEITVDNVADTILYSDAKNCGEFKKAALKFLTEHTDEEVEKRSIGKLYQSESLTNELILAMSKRSKST</sequence>
<keyword evidence="2" id="KW-1185">Reference proteome</keyword>
<dbReference type="EMBL" id="JALLPJ020000889">
    <property type="protein sequence ID" value="KAL3780463.1"/>
    <property type="molecule type" value="Genomic_DNA"/>
</dbReference>
<evidence type="ECO:0000313" key="2">
    <source>
        <dbReference type="Proteomes" id="UP001530400"/>
    </source>
</evidence>
<dbReference type="Gene3D" id="3.30.710.10">
    <property type="entry name" value="Potassium Channel Kv1.1, Chain A"/>
    <property type="match status" value="1"/>
</dbReference>
<reference evidence="1 2" key="1">
    <citation type="submission" date="2024-10" db="EMBL/GenBank/DDBJ databases">
        <title>Updated reference genomes for cyclostephanoid diatoms.</title>
        <authorList>
            <person name="Roberts W.R."/>
            <person name="Alverson A.J."/>
        </authorList>
    </citation>
    <scope>NUCLEOTIDE SEQUENCE [LARGE SCALE GENOMIC DNA]</scope>
    <source>
        <strain evidence="1 2">AJA010-31</strain>
    </source>
</reference>
<accession>A0ABD3NXP9</accession>
<proteinExistence type="predicted"/>
<dbReference type="AlphaFoldDB" id="A0ABD3NXP9"/>
<organism evidence="1 2">
    <name type="scientific">Cyclotella atomus</name>
    <dbReference type="NCBI Taxonomy" id="382360"/>
    <lineage>
        <taxon>Eukaryota</taxon>
        <taxon>Sar</taxon>
        <taxon>Stramenopiles</taxon>
        <taxon>Ochrophyta</taxon>
        <taxon>Bacillariophyta</taxon>
        <taxon>Coscinodiscophyceae</taxon>
        <taxon>Thalassiosirophycidae</taxon>
        <taxon>Stephanodiscales</taxon>
        <taxon>Stephanodiscaceae</taxon>
        <taxon>Cyclotella</taxon>
    </lineage>
</organism>
<protein>
    <submittedName>
        <fullName evidence="1">Uncharacterized protein</fullName>
    </submittedName>
</protein>
<comment type="caution">
    <text evidence="1">The sequence shown here is derived from an EMBL/GenBank/DDBJ whole genome shotgun (WGS) entry which is preliminary data.</text>
</comment>
<dbReference type="Proteomes" id="UP001530400">
    <property type="component" value="Unassembled WGS sequence"/>
</dbReference>
<name>A0ABD3NXP9_9STRA</name>